<dbReference type="Proteomes" id="UP000324800">
    <property type="component" value="Unassembled WGS sequence"/>
</dbReference>
<comment type="caution">
    <text evidence="2">The sequence shown here is derived from an EMBL/GenBank/DDBJ whole genome shotgun (WGS) entry which is preliminary data.</text>
</comment>
<evidence type="ECO:0000313" key="3">
    <source>
        <dbReference type="Proteomes" id="UP000324800"/>
    </source>
</evidence>
<name>A0A5J4UD49_9EUKA</name>
<feature type="non-terminal residue" evidence="2">
    <location>
        <position position="79"/>
    </location>
</feature>
<feature type="region of interest" description="Disordered" evidence="1">
    <location>
        <begin position="24"/>
        <end position="54"/>
    </location>
</feature>
<proteinExistence type="predicted"/>
<sequence length="79" mass="9209">MEKPLKPIDTIDEQCENRIRRYLTTNPTADADRQQGANGRNLKKNIGTRDQAMEPNVPWAQTEWRMEENIRLQKAKQGT</sequence>
<dbReference type="EMBL" id="SNRW01017392">
    <property type="protein sequence ID" value="KAA6368397.1"/>
    <property type="molecule type" value="Genomic_DNA"/>
</dbReference>
<gene>
    <name evidence="2" type="ORF">EZS28_036073</name>
</gene>
<organism evidence="2 3">
    <name type="scientific">Streblomastix strix</name>
    <dbReference type="NCBI Taxonomy" id="222440"/>
    <lineage>
        <taxon>Eukaryota</taxon>
        <taxon>Metamonada</taxon>
        <taxon>Preaxostyla</taxon>
        <taxon>Oxymonadida</taxon>
        <taxon>Streblomastigidae</taxon>
        <taxon>Streblomastix</taxon>
    </lineage>
</organism>
<accession>A0A5J4UD49</accession>
<evidence type="ECO:0000313" key="2">
    <source>
        <dbReference type="EMBL" id="KAA6368397.1"/>
    </source>
</evidence>
<reference evidence="2 3" key="1">
    <citation type="submission" date="2019-03" db="EMBL/GenBank/DDBJ databases">
        <title>Single cell metagenomics reveals metabolic interactions within the superorganism composed of flagellate Streblomastix strix and complex community of Bacteroidetes bacteria on its surface.</title>
        <authorList>
            <person name="Treitli S.C."/>
            <person name="Kolisko M."/>
            <person name="Husnik F."/>
            <person name="Keeling P."/>
            <person name="Hampl V."/>
        </authorList>
    </citation>
    <scope>NUCLEOTIDE SEQUENCE [LARGE SCALE GENOMIC DNA]</scope>
    <source>
        <strain evidence="2">ST1C</strain>
    </source>
</reference>
<dbReference type="AlphaFoldDB" id="A0A5J4UD49"/>
<evidence type="ECO:0000256" key="1">
    <source>
        <dbReference type="SAM" id="MobiDB-lite"/>
    </source>
</evidence>
<protein>
    <submittedName>
        <fullName evidence="2">Uncharacterized protein</fullName>
    </submittedName>
</protein>